<protein>
    <submittedName>
        <fullName evidence="2">Uncharacterized protein</fullName>
    </submittedName>
</protein>
<feature type="chain" id="PRO_5005835909" evidence="1">
    <location>
        <begin position="27"/>
        <end position="633"/>
    </location>
</feature>
<name>A0A0M9FTU8_LEPPY</name>
<dbReference type="GeneID" id="26908411"/>
<keyword evidence="3" id="KW-1185">Reference proteome</keyword>
<dbReference type="EMBL" id="LGTL01000022">
    <property type="protein sequence ID" value="KPA75970.1"/>
    <property type="molecule type" value="Genomic_DNA"/>
</dbReference>
<feature type="signal peptide" evidence="1">
    <location>
        <begin position="1"/>
        <end position="26"/>
    </location>
</feature>
<dbReference type="Proteomes" id="UP000037923">
    <property type="component" value="Unassembled WGS sequence"/>
</dbReference>
<proteinExistence type="predicted"/>
<gene>
    <name evidence="2" type="ORF">ABB37_08126</name>
</gene>
<evidence type="ECO:0000313" key="2">
    <source>
        <dbReference type="EMBL" id="KPA75970.1"/>
    </source>
</evidence>
<sequence>MRAVDRCFIVISVLAVLSCLSTFTEAKLRLPYTTPVIQTSHPAVVDPETGKVAAVLPVTFTVTVADSFSYPVELVDGIHLKGASIVQTHVFTGASIKLVFDVPNPGLDFVMNVTSDEYPVVQDQYGSLWKAVEPLRLEVIKQDTKFIYDVGSVGMTSYQSQSESVDTPPGGPRYDYECYRTKACCGLNSTHYRKYALVDSPVPPYACTDGAITYVSSNFLFQLRGVLLGGDLSESTTCKVTANEPKGVSVTCSKSALATFDGITVSPSYFKPSFGFALCRQGSSLTDRSYEASPVPVTSNAFCSTSWCIGYTPKNYMNDRVKCLEYPLGYYSSLDGNNSNQFSFYERKAESQWEVAFSELEWIDDVGMSSSATIQNISFQGDVPASTGWTLTYADFPLPLTNTLQPLFPIGRPTRVTARFNDATSPTAVVVTVEYVSFSNFTGANWTIQTCVGTFCGSSQYPAAADTNRYPTLINATVHLSSLDRTPQLLPSEVVVTVTCETTPTTNPFHTLLRSSTVTVDAAIEPPATQTVKASLAREPQQKVPSPYAASLGASSTVRIICQGDYRFSTAAGTCVPLTDRECAVKYRGRRIVFNTTTNACFCRAPRLTSPLITAPCPIRCLHRSSQKRASAS</sequence>
<dbReference type="OrthoDB" id="272911at2759"/>
<dbReference type="VEuPathDB" id="TriTrypDB:LpyrH10_22_0860"/>
<dbReference type="AlphaFoldDB" id="A0A0M9FTU8"/>
<dbReference type="PROSITE" id="PS51257">
    <property type="entry name" value="PROKAR_LIPOPROTEIN"/>
    <property type="match status" value="1"/>
</dbReference>
<keyword evidence="1" id="KW-0732">Signal</keyword>
<accession>A0A0M9FTU8</accession>
<organism evidence="2 3">
    <name type="scientific">Leptomonas pyrrhocoris</name>
    <name type="common">Firebug parasite</name>
    <dbReference type="NCBI Taxonomy" id="157538"/>
    <lineage>
        <taxon>Eukaryota</taxon>
        <taxon>Discoba</taxon>
        <taxon>Euglenozoa</taxon>
        <taxon>Kinetoplastea</taxon>
        <taxon>Metakinetoplastina</taxon>
        <taxon>Trypanosomatida</taxon>
        <taxon>Trypanosomatidae</taxon>
        <taxon>Leishmaniinae</taxon>
        <taxon>Leptomonas</taxon>
    </lineage>
</organism>
<dbReference type="RefSeq" id="XP_015654409.1">
    <property type="nucleotide sequence ID" value="XM_015807014.1"/>
</dbReference>
<evidence type="ECO:0000313" key="3">
    <source>
        <dbReference type="Proteomes" id="UP000037923"/>
    </source>
</evidence>
<evidence type="ECO:0000256" key="1">
    <source>
        <dbReference type="SAM" id="SignalP"/>
    </source>
</evidence>
<reference evidence="2 3" key="1">
    <citation type="submission" date="2015-07" db="EMBL/GenBank/DDBJ databases">
        <title>High-quality genome of monoxenous trypanosomatid Leptomonas pyrrhocoris.</title>
        <authorList>
            <person name="Flegontov P."/>
            <person name="Butenko A."/>
            <person name="Firsov S."/>
            <person name="Vlcek C."/>
            <person name="Logacheva M.D."/>
            <person name="Field M."/>
            <person name="Filatov D."/>
            <person name="Flegontova O."/>
            <person name="Gerasimov E."/>
            <person name="Jackson A.P."/>
            <person name="Kelly S."/>
            <person name="Opperdoes F."/>
            <person name="O'Reilly A."/>
            <person name="Votypka J."/>
            <person name="Yurchenko V."/>
            <person name="Lukes J."/>
        </authorList>
    </citation>
    <scope>NUCLEOTIDE SEQUENCE [LARGE SCALE GENOMIC DNA]</scope>
    <source>
        <strain evidence="2">H10</strain>
    </source>
</reference>
<comment type="caution">
    <text evidence="2">The sequence shown here is derived from an EMBL/GenBank/DDBJ whole genome shotgun (WGS) entry which is preliminary data.</text>
</comment>